<proteinExistence type="inferred from homology"/>
<dbReference type="InterPro" id="IPR024109">
    <property type="entry name" value="Trp-tRNA-ligase_bac-type"/>
</dbReference>
<keyword evidence="8" id="KW-0963">Cytoplasm</keyword>
<dbReference type="EMBL" id="MFGA01000002">
    <property type="protein sequence ID" value="OGF21636.1"/>
    <property type="molecule type" value="Genomic_DNA"/>
</dbReference>
<keyword evidence="4 8" id="KW-0067">ATP-binding</keyword>
<evidence type="ECO:0000256" key="7">
    <source>
        <dbReference type="ARBA" id="ARBA00049929"/>
    </source>
</evidence>
<dbReference type="NCBIfam" id="TIGR00233">
    <property type="entry name" value="trpS"/>
    <property type="match status" value="1"/>
</dbReference>
<dbReference type="Pfam" id="PF00579">
    <property type="entry name" value="tRNA-synt_1b"/>
    <property type="match status" value="1"/>
</dbReference>
<evidence type="ECO:0000256" key="8">
    <source>
        <dbReference type="HAMAP-Rule" id="MF_00140"/>
    </source>
</evidence>
<dbReference type="GO" id="GO:0004830">
    <property type="term" value="F:tryptophan-tRNA ligase activity"/>
    <property type="evidence" value="ECO:0007669"/>
    <property type="project" value="UniProtKB-UniRule"/>
</dbReference>
<dbReference type="Proteomes" id="UP000177407">
    <property type="component" value="Unassembled WGS sequence"/>
</dbReference>
<comment type="catalytic activity">
    <reaction evidence="7 8">
        <text>tRNA(Trp) + L-tryptophan + ATP = L-tryptophyl-tRNA(Trp) + AMP + diphosphate + H(+)</text>
        <dbReference type="Rhea" id="RHEA:24080"/>
        <dbReference type="Rhea" id="RHEA-COMP:9671"/>
        <dbReference type="Rhea" id="RHEA-COMP:9705"/>
        <dbReference type="ChEBI" id="CHEBI:15378"/>
        <dbReference type="ChEBI" id="CHEBI:30616"/>
        <dbReference type="ChEBI" id="CHEBI:33019"/>
        <dbReference type="ChEBI" id="CHEBI:57912"/>
        <dbReference type="ChEBI" id="CHEBI:78442"/>
        <dbReference type="ChEBI" id="CHEBI:78535"/>
        <dbReference type="ChEBI" id="CHEBI:456215"/>
        <dbReference type="EC" id="6.1.1.2"/>
    </reaction>
</comment>
<dbReference type="GO" id="GO:0005829">
    <property type="term" value="C:cytosol"/>
    <property type="evidence" value="ECO:0007669"/>
    <property type="project" value="TreeGrafter"/>
</dbReference>
<gene>
    <name evidence="8" type="primary">trpS</name>
    <name evidence="10" type="ORF">A2257_02450</name>
</gene>
<dbReference type="Gene3D" id="3.40.50.620">
    <property type="entry name" value="HUPs"/>
    <property type="match status" value="1"/>
</dbReference>
<feature type="binding site" evidence="8">
    <location>
        <position position="134"/>
    </location>
    <ligand>
        <name>L-tryptophan</name>
        <dbReference type="ChEBI" id="CHEBI:57912"/>
    </ligand>
</feature>
<dbReference type="EC" id="6.1.1.2" evidence="8"/>
<dbReference type="GO" id="GO:0006436">
    <property type="term" value="P:tryptophanyl-tRNA aminoacylation"/>
    <property type="evidence" value="ECO:0007669"/>
    <property type="project" value="UniProtKB-UniRule"/>
</dbReference>
<name>A0A1F5S4R9_9BACT</name>
<comment type="caution">
    <text evidence="10">The sequence shown here is derived from an EMBL/GenBank/DDBJ whole genome shotgun (WGS) entry which is preliminary data.</text>
</comment>
<sequence>MKPRVFSGIRPSGRLHIGNYFGAIKSWLKLQDEADCIFAVVDYHGLTTPFDPKEMFKEKYEVILDYLAVGVDPKKSALVIQSDLPEHTELGWILGTITPVSILERVPTFKEKVAQHPEYVNLGLLSYPVLMAADILIYKSNIVPVGEDQLPHIELAREIAKRFNRIFGKTFPLPKAVLSSGARVMSLYDPSKKMSKTGGEGILLSDSPEEIWKKLQPAVTDPARKRISDSGNPDVCNIYSLHKLVSSADEIKEINGNCRGAKFGCLDCKKILAKNLGMEFEDFRRKRKVFESNPEKVKEILKNGAEKARELAQKTLREVRKKTGLDI</sequence>
<dbReference type="FunFam" id="1.10.240.10:FF:000005">
    <property type="entry name" value="Tryptophan--tRNA ligase"/>
    <property type="match status" value="1"/>
</dbReference>
<keyword evidence="3 8" id="KW-0547">Nucleotide-binding</keyword>
<comment type="caution">
    <text evidence="8">Lacks conserved residue(s) required for the propagation of feature annotation.</text>
</comment>
<evidence type="ECO:0000256" key="3">
    <source>
        <dbReference type="ARBA" id="ARBA00022741"/>
    </source>
</evidence>
<evidence type="ECO:0000256" key="9">
    <source>
        <dbReference type="RuleBase" id="RU363036"/>
    </source>
</evidence>
<feature type="binding site" evidence="8">
    <location>
        <begin position="18"/>
        <end position="19"/>
    </location>
    <ligand>
        <name>ATP</name>
        <dbReference type="ChEBI" id="CHEBI:30616"/>
    </ligand>
</feature>
<protein>
    <recommendedName>
        <fullName evidence="8">Tryptophan--tRNA ligase</fullName>
        <ecNumber evidence="8">6.1.1.2</ecNumber>
    </recommendedName>
    <alternativeName>
        <fullName evidence="8">Tryptophanyl-tRNA synthetase</fullName>
        <shortName evidence="8">TrpRS</shortName>
    </alternativeName>
</protein>
<dbReference type="Gene3D" id="1.10.240.10">
    <property type="entry name" value="Tyrosyl-Transfer RNA Synthetase"/>
    <property type="match status" value="1"/>
</dbReference>
<dbReference type="PRINTS" id="PR01039">
    <property type="entry name" value="TRNASYNTHTRP"/>
</dbReference>
<comment type="subunit">
    <text evidence="8">Homodimer.</text>
</comment>
<accession>A0A1F5S4R9</accession>
<dbReference type="GO" id="GO:0005524">
    <property type="term" value="F:ATP binding"/>
    <property type="evidence" value="ECO:0007669"/>
    <property type="project" value="UniProtKB-UniRule"/>
</dbReference>
<dbReference type="CDD" id="cd00806">
    <property type="entry name" value="TrpRS_core"/>
    <property type="match status" value="1"/>
</dbReference>
<feature type="binding site" evidence="8">
    <location>
        <begin position="146"/>
        <end position="148"/>
    </location>
    <ligand>
        <name>ATP</name>
        <dbReference type="ChEBI" id="CHEBI:30616"/>
    </ligand>
</feature>
<feature type="binding site" evidence="8">
    <location>
        <position position="184"/>
    </location>
    <ligand>
        <name>ATP</name>
        <dbReference type="ChEBI" id="CHEBI:30616"/>
    </ligand>
</feature>
<evidence type="ECO:0000313" key="10">
    <source>
        <dbReference type="EMBL" id="OGF21636.1"/>
    </source>
</evidence>
<dbReference type="PANTHER" id="PTHR43766:SF1">
    <property type="entry name" value="TRYPTOPHAN--TRNA LIGASE, MITOCHONDRIAL"/>
    <property type="match status" value="1"/>
</dbReference>
<evidence type="ECO:0000256" key="6">
    <source>
        <dbReference type="ARBA" id="ARBA00023146"/>
    </source>
</evidence>
<keyword evidence="6 8" id="KW-0030">Aminoacyl-tRNA synthetase</keyword>
<dbReference type="HAMAP" id="MF_00140_B">
    <property type="entry name" value="Trp_tRNA_synth_B"/>
    <property type="match status" value="1"/>
</dbReference>
<dbReference type="PANTHER" id="PTHR43766">
    <property type="entry name" value="TRYPTOPHAN--TRNA LIGASE, MITOCHONDRIAL"/>
    <property type="match status" value="1"/>
</dbReference>
<dbReference type="InterPro" id="IPR014729">
    <property type="entry name" value="Rossmann-like_a/b/a_fold"/>
</dbReference>
<dbReference type="InterPro" id="IPR002305">
    <property type="entry name" value="aa-tRNA-synth_Ic"/>
</dbReference>
<dbReference type="PROSITE" id="PS00178">
    <property type="entry name" value="AA_TRNA_LIGASE_I"/>
    <property type="match status" value="1"/>
</dbReference>
<comment type="function">
    <text evidence="8">Catalyzes the attachment of tryptophan to tRNA(Trp).</text>
</comment>
<organism evidence="10 11">
    <name type="scientific">Candidatus Falkowbacteria bacterium RIFOXYA2_FULL_38_12</name>
    <dbReference type="NCBI Taxonomy" id="1797993"/>
    <lineage>
        <taxon>Bacteria</taxon>
        <taxon>Candidatus Falkowiibacteriota</taxon>
    </lineage>
</organism>
<dbReference type="AlphaFoldDB" id="A0A1F5S4R9"/>
<dbReference type="InterPro" id="IPR001412">
    <property type="entry name" value="aa-tRNA-synth_I_CS"/>
</dbReference>
<comment type="similarity">
    <text evidence="1 8 9">Belongs to the class-I aminoacyl-tRNA synthetase family.</text>
</comment>
<keyword evidence="2 8" id="KW-0436">Ligase</keyword>
<feature type="binding site" evidence="8">
    <location>
        <begin position="10"/>
        <end position="12"/>
    </location>
    <ligand>
        <name>ATP</name>
        <dbReference type="ChEBI" id="CHEBI:30616"/>
    </ligand>
</feature>
<dbReference type="SUPFAM" id="SSF52374">
    <property type="entry name" value="Nucleotidylyl transferase"/>
    <property type="match status" value="1"/>
</dbReference>
<reference evidence="10 11" key="1">
    <citation type="journal article" date="2016" name="Nat. Commun.">
        <title>Thousands of microbial genomes shed light on interconnected biogeochemical processes in an aquifer system.</title>
        <authorList>
            <person name="Anantharaman K."/>
            <person name="Brown C.T."/>
            <person name="Hug L.A."/>
            <person name="Sharon I."/>
            <person name="Castelle C.J."/>
            <person name="Probst A.J."/>
            <person name="Thomas B.C."/>
            <person name="Singh A."/>
            <person name="Wilkins M.J."/>
            <person name="Karaoz U."/>
            <person name="Brodie E.L."/>
            <person name="Williams K.H."/>
            <person name="Hubbard S.S."/>
            <person name="Banfield J.F."/>
        </authorList>
    </citation>
    <scope>NUCLEOTIDE SEQUENCE [LARGE SCALE GENOMIC DNA]</scope>
</reference>
<evidence type="ECO:0000256" key="4">
    <source>
        <dbReference type="ARBA" id="ARBA00022840"/>
    </source>
</evidence>
<evidence type="ECO:0000256" key="1">
    <source>
        <dbReference type="ARBA" id="ARBA00005594"/>
    </source>
</evidence>
<comment type="subcellular location">
    <subcellularLocation>
        <location evidence="8">Cytoplasm</location>
    </subcellularLocation>
</comment>
<dbReference type="InterPro" id="IPR050203">
    <property type="entry name" value="Trp-tRNA_synthetase"/>
</dbReference>
<keyword evidence="5 8" id="KW-0648">Protein biosynthesis</keyword>
<evidence type="ECO:0000256" key="5">
    <source>
        <dbReference type="ARBA" id="ARBA00022917"/>
    </source>
</evidence>
<feature type="short sequence motif" description="'HIGH' region" evidence="8">
    <location>
        <begin position="11"/>
        <end position="19"/>
    </location>
</feature>
<evidence type="ECO:0000256" key="2">
    <source>
        <dbReference type="ARBA" id="ARBA00022598"/>
    </source>
</evidence>
<evidence type="ECO:0000313" key="11">
    <source>
        <dbReference type="Proteomes" id="UP000177407"/>
    </source>
</evidence>
<dbReference type="InterPro" id="IPR002306">
    <property type="entry name" value="Trp-tRNA-ligase"/>
</dbReference>